<dbReference type="SUPFAM" id="SSF48371">
    <property type="entry name" value="ARM repeat"/>
    <property type="match status" value="1"/>
</dbReference>
<gene>
    <name evidence="3" type="primary">TTC12</name>
    <name evidence="3" type="ORF">AMEX_G21828</name>
</gene>
<dbReference type="EMBL" id="JAICCE010000018">
    <property type="protein sequence ID" value="KAG9265434.1"/>
    <property type="molecule type" value="Genomic_DNA"/>
</dbReference>
<accession>A0A8T2L2Z1</accession>
<dbReference type="AlphaFoldDB" id="A0A8T2L2Z1"/>
<dbReference type="SMART" id="SM00028">
    <property type="entry name" value="TPR"/>
    <property type="match status" value="3"/>
</dbReference>
<dbReference type="GO" id="GO:0005737">
    <property type="term" value="C:cytoplasm"/>
    <property type="evidence" value="ECO:0007669"/>
    <property type="project" value="TreeGrafter"/>
</dbReference>
<reference evidence="3 4" key="1">
    <citation type="submission" date="2021-07" db="EMBL/GenBank/DDBJ databases">
        <authorList>
            <person name="Imarazene B."/>
            <person name="Zahm M."/>
            <person name="Klopp C."/>
            <person name="Cabau C."/>
            <person name="Beille S."/>
            <person name="Jouanno E."/>
            <person name="Castinel A."/>
            <person name="Lluch J."/>
            <person name="Gil L."/>
            <person name="Kuchtly C."/>
            <person name="Lopez Roques C."/>
            <person name="Donnadieu C."/>
            <person name="Parrinello H."/>
            <person name="Journot L."/>
            <person name="Du K."/>
            <person name="Schartl M."/>
            <person name="Retaux S."/>
            <person name="Guiguen Y."/>
        </authorList>
    </citation>
    <scope>NUCLEOTIDE SEQUENCE [LARGE SCALE GENOMIC DNA]</scope>
    <source>
        <strain evidence="3">Pach_M1</strain>
        <tissue evidence="3">Testis</tissue>
    </source>
</reference>
<evidence type="ECO:0000313" key="4">
    <source>
        <dbReference type="Proteomes" id="UP000752171"/>
    </source>
</evidence>
<organism evidence="3 4">
    <name type="scientific">Astyanax mexicanus</name>
    <name type="common">Blind cave fish</name>
    <name type="synonym">Astyanax fasciatus mexicanus</name>
    <dbReference type="NCBI Taxonomy" id="7994"/>
    <lineage>
        <taxon>Eukaryota</taxon>
        <taxon>Metazoa</taxon>
        <taxon>Chordata</taxon>
        <taxon>Craniata</taxon>
        <taxon>Vertebrata</taxon>
        <taxon>Euteleostomi</taxon>
        <taxon>Actinopterygii</taxon>
        <taxon>Neopterygii</taxon>
        <taxon>Teleostei</taxon>
        <taxon>Ostariophysi</taxon>
        <taxon>Characiformes</taxon>
        <taxon>Characoidei</taxon>
        <taxon>Acestrorhamphidae</taxon>
        <taxon>Acestrorhamphinae</taxon>
        <taxon>Astyanax</taxon>
    </lineage>
</organism>
<dbReference type="SUPFAM" id="SSF48452">
    <property type="entry name" value="TPR-like"/>
    <property type="match status" value="1"/>
</dbReference>
<evidence type="ECO:0000313" key="3">
    <source>
        <dbReference type="EMBL" id="KAG9265434.1"/>
    </source>
</evidence>
<dbReference type="Proteomes" id="UP000752171">
    <property type="component" value="Unassembled WGS sequence"/>
</dbReference>
<sequence length="704" mass="78439">MSLCEDKDLERFLENVDHISDLMKELNSSDESTQEKALEKADQFISSLEENETCRTRLSRTVINKSPSRESRPTNASDEPRQSPENFMKALEEDADERRKRRQVKEELAKALKEKGNKAFAQGEYEVAVKFYTEGLEQLRDMQALYTNRAQALIKLEKYKEAISDCEWALKCSDKCIKAHVHMGRAHLALKNFTESRICFEKILDIEPERGVMVKDYLSRVDQEQKKVLEEKTVRDKLIEGKEGITTVPDLLIKLDRPNQSVFYYCGGVQLLSEAIKDSEQTLFRLNNGFSVISGNNAVRSSLTQTSKEQNSEELCVSVLRLWRAVCCGNEENQQLLLQCSSRREQIVQLLDSAASAALRQACLHLLSLFCETQYGRGLVTENLDLHRMVKNMMDCFCGNIMSGTTALAVLEKLAGENKFRVQFREKFADVFAAPFEHLLGNISVSSLDLLPSLISVIGAMCRDEVISRKLGSREEFWRRSFSAVGRCADCEYRRVLYPLLGLMINVSHNPAPVIREHAVEICSRCVVLLSDADGGIITRAAGLLSKILPKSAAAVQEVVQQGVVKRLLKILKGAGQISSRYSITALAACTASSLQASEELVKFDKRLVTVRMLLGSSDEVVVGNAALCLGHCSAVPGAAAGLLGSDCVLLLLRRAAGDAERAAVQQNAAITLGKICRAEPRHMLKLRELHCLEILHSCMKVIT</sequence>
<dbReference type="InterPro" id="IPR016024">
    <property type="entry name" value="ARM-type_fold"/>
</dbReference>
<dbReference type="GO" id="GO:0005813">
    <property type="term" value="C:centrosome"/>
    <property type="evidence" value="ECO:0007669"/>
    <property type="project" value="TreeGrafter"/>
</dbReference>
<evidence type="ECO:0000256" key="2">
    <source>
        <dbReference type="SAM" id="MobiDB-lite"/>
    </source>
</evidence>
<dbReference type="Gene3D" id="1.25.10.10">
    <property type="entry name" value="Leucine-rich Repeat Variant"/>
    <property type="match status" value="2"/>
</dbReference>
<evidence type="ECO:0000256" key="1">
    <source>
        <dbReference type="PROSITE-ProRule" id="PRU00339"/>
    </source>
</evidence>
<dbReference type="PANTHER" id="PTHR46540:SF1">
    <property type="entry name" value="TETRATRICOPEPTIDE REPEAT PROTEIN 12"/>
    <property type="match status" value="1"/>
</dbReference>
<comment type="caution">
    <text evidence="3">The sequence shown here is derived from an EMBL/GenBank/DDBJ whole genome shotgun (WGS) entry which is preliminary data.</text>
</comment>
<dbReference type="PANTHER" id="PTHR46540">
    <property type="entry name" value="TETRATRICOPEPTIDE REPEAT PROTEIN 12"/>
    <property type="match status" value="1"/>
</dbReference>
<dbReference type="InterPro" id="IPR011989">
    <property type="entry name" value="ARM-like"/>
</dbReference>
<dbReference type="PROSITE" id="PS50005">
    <property type="entry name" value="TPR"/>
    <property type="match status" value="1"/>
</dbReference>
<dbReference type="Gene3D" id="1.25.40.10">
    <property type="entry name" value="Tetratricopeptide repeat domain"/>
    <property type="match status" value="1"/>
</dbReference>
<proteinExistence type="predicted"/>
<feature type="compositionally biased region" description="Basic and acidic residues" evidence="2">
    <location>
        <begin position="67"/>
        <end position="82"/>
    </location>
</feature>
<dbReference type="InterPro" id="IPR043195">
    <property type="entry name" value="TTC12"/>
</dbReference>
<dbReference type="InterPro" id="IPR011990">
    <property type="entry name" value="TPR-like_helical_dom_sf"/>
</dbReference>
<name>A0A8T2L2Z1_ASTMX</name>
<dbReference type="InterPro" id="IPR019734">
    <property type="entry name" value="TPR_rpt"/>
</dbReference>
<protein>
    <submittedName>
        <fullName evidence="3">Tetratricopeptide repeat protein 12 isoform X1</fullName>
    </submittedName>
</protein>
<dbReference type="GO" id="GO:0070286">
    <property type="term" value="P:axonemal dynein complex assembly"/>
    <property type="evidence" value="ECO:0007669"/>
    <property type="project" value="TreeGrafter"/>
</dbReference>
<dbReference type="Pfam" id="PF13181">
    <property type="entry name" value="TPR_8"/>
    <property type="match status" value="2"/>
</dbReference>
<keyword evidence="1" id="KW-0802">TPR repeat</keyword>
<feature type="region of interest" description="Disordered" evidence="2">
    <location>
        <begin position="61"/>
        <end position="86"/>
    </location>
</feature>
<dbReference type="GO" id="GO:0007288">
    <property type="term" value="P:sperm axoneme assembly"/>
    <property type="evidence" value="ECO:0007669"/>
    <property type="project" value="TreeGrafter"/>
</dbReference>
<feature type="repeat" description="TPR" evidence="1">
    <location>
        <begin position="177"/>
        <end position="210"/>
    </location>
</feature>